<evidence type="ECO:0000256" key="1">
    <source>
        <dbReference type="SAM" id="MobiDB-lite"/>
    </source>
</evidence>
<dbReference type="AlphaFoldDB" id="A0A212JML4"/>
<evidence type="ECO:0000313" key="2">
    <source>
        <dbReference type="EMBL" id="SBW00638.1"/>
    </source>
</evidence>
<name>A0A212JML4_9BACT</name>
<protein>
    <submittedName>
        <fullName evidence="2">Uncharacterized protein</fullName>
    </submittedName>
</protein>
<reference evidence="2" key="1">
    <citation type="submission" date="2016-04" db="EMBL/GenBank/DDBJ databases">
        <authorList>
            <person name="Evans L.H."/>
            <person name="Alamgir A."/>
            <person name="Owens N."/>
            <person name="Weber N.D."/>
            <person name="Virtaneva K."/>
            <person name="Barbian K."/>
            <person name="Babar A."/>
            <person name="Rosenke K."/>
        </authorList>
    </citation>
    <scope>NUCLEOTIDE SEQUENCE</scope>
    <source>
        <strain evidence="2">86-1</strain>
    </source>
</reference>
<organism evidence="2">
    <name type="scientific">uncultured Dysgonomonas sp</name>
    <dbReference type="NCBI Taxonomy" id="206096"/>
    <lineage>
        <taxon>Bacteria</taxon>
        <taxon>Pseudomonadati</taxon>
        <taxon>Bacteroidota</taxon>
        <taxon>Bacteroidia</taxon>
        <taxon>Bacteroidales</taxon>
        <taxon>Dysgonomonadaceae</taxon>
        <taxon>Dysgonomonas</taxon>
        <taxon>environmental samples</taxon>
    </lineage>
</organism>
<gene>
    <name evidence="2" type="ORF">KL86DYS1_20246</name>
</gene>
<sequence length="40" mass="4403">MSNNAADRQSAISELNETDFERKPISATLPVQKQIEAADI</sequence>
<dbReference type="EMBL" id="FLUM01000002">
    <property type="protein sequence ID" value="SBW00638.1"/>
    <property type="molecule type" value="Genomic_DNA"/>
</dbReference>
<feature type="region of interest" description="Disordered" evidence="1">
    <location>
        <begin position="1"/>
        <end position="27"/>
    </location>
</feature>
<feature type="compositionally biased region" description="Polar residues" evidence="1">
    <location>
        <begin position="1"/>
        <end position="15"/>
    </location>
</feature>
<proteinExistence type="predicted"/>
<accession>A0A212JML4</accession>